<dbReference type="InterPro" id="IPR036271">
    <property type="entry name" value="Tet_transcr_reg_TetR-rel_C_sf"/>
</dbReference>
<evidence type="ECO:0000256" key="3">
    <source>
        <dbReference type="ARBA" id="ARBA00023163"/>
    </source>
</evidence>
<gene>
    <name evidence="6" type="ORF">FEV09_03895</name>
</gene>
<dbReference type="InterPro" id="IPR039536">
    <property type="entry name" value="TetR_C_Proteobacteria"/>
</dbReference>
<keyword evidence="2 4" id="KW-0238">DNA-binding</keyword>
<dbReference type="FunFam" id="1.10.10.60:FF:000141">
    <property type="entry name" value="TetR family transcriptional regulator"/>
    <property type="match status" value="1"/>
</dbReference>
<evidence type="ECO:0000259" key="5">
    <source>
        <dbReference type="PROSITE" id="PS50977"/>
    </source>
</evidence>
<dbReference type="PANTHER" id="PTHR30055">
    <property type="entry name" value="HTH-TYPE TRANSCRIPTIONAL REGULATOR RUTR"/>
    <property type="match status" value="1"/>
</dbReference>
<organism evidence="6 7">
    <name type="scientific">Pseudanabaena catenata USMAC16</name>
    <dbReference type="NCBI Taxonomy" id="1855837"/>
    <lineage>
        <taxon>Bacteria</taxon>
        <taxon>Bacillati</taxon>
        <taxon>Cyanobacteriota</taxon>
        <taxon>Cyanophyceae</taxon>
        <taxon>Pseudanabaenales</taxon>
        <taxon>Pseudanabaenaceae</taxon>
        <taxon>Pseudanabaena</taxon>
    </lineage>
</organism>
<dbReference type="EMBL" id="VBTY01000019">
    <property type="protein sequence ID" value="MDG3493691.1"/>
    <property type="molecule type" value="Genomic_DNA"/>
</dbReference>
<sequence length="206" mass="23323">MNAPIMNKAKPVERELSSKKTALILEGAMQEFLEHGYAGARIDRIVEAAGVSKATVYRHFPDKEALFTALIQQMSCRKNIFEFQSQQSFEESPSVFLKRYASAMLENVAEDPQILTFLRIIIGESGRFPELARAFVVNLEKVSLDFLTQYLTKHPQLQIADPEVTARAFIGTLIHFVMIRDVLQSGDLVPIERDRLLDGLIDLIVR</sequence>
<dbReference type="Pfam" id="PF00440">
    <property type="entry name" value="TetR_N"/>
    <property type="match status" value="1"/>
</dbReference>
<keyword evidence="7" id="KW-1185">Reference proteome</keyword>
<keyword evidence="1" id="KW-0805">Transcription regulation</keyword>
<dbReference type="GO" id="GO:0000976">
    <property type="term" value="F:transcription cis-regulatory region binding"/>
    <property type="evidence" value="ECO:0007669"/>
    <property type="project" value="TreeGrafter"/>
</dbReference>
<dbReference type="Proteomes" id="UP001152872">
    <property type="component" value="Unassembled WGS sequence"/>
</dbReference>
<dbReference type="RefSeq" id="WP_202950392.1">
    <property type="nucleotide sequence ID" value="NZ_VBTY01000019.1"/>
</dbReference>
<dbReference type="AlphaFoldDB" id="A0A9X4M9R4"/>
<dbReference type="SUPFAM" id="SSF48498">
    <property type="entry name" value="Tetracyclin repressor-like, C-terminal domain"/>
    <property type="match status" value="1"/>
</dbReference>
<dbReference type="PRINTS" id="PR00455">
    <property type="entry name" value="HTHTETR"/>
</dbReference>
<reference evidence="6" key="1">
    <citation type="submission" date="2019-05" db="EMBL/GenBank/DDBJ databases">
        <title>Whole genome sequencing of Pseudanabaena catenata USMAC16.</title>
        <authorList>
            <person name="Khan Z."/>
            <person name="Omar W.M."/>
            <person name="Convey P."/>
            <person name="Merican F."/>
            <person name="Najimudin N."/>
        </authorList>
    </citation>
    <scope>NUCLEOTIDE SEQUENCE</scope>
    <source>
        <strain evidence="6">USMAC16</strain>
    </source>
</reference>
<evidence type="ECO:0000313" key="7">
    <source>
        <dbReference type="Proteomes" id="UP001152872"/>
    </source>
</evidence>
<dbReference type="SUPFAM" id="SSF46689">
    <property type="entry name" value="Homeodomain-like"/>
    <property type="match status" value="1"/>
</dbReference>
<dbReference type="Pfam" id="PF14246">
    <property type="entry name" value="TetR_C_7"/>
    <property type="match status" value="1"/>
</dbReference>
<dbReference type="GO" id="GO:0045892">
    <property type="term" value="P:negative regulation of DNA-templated transcription"/>
    <property type="evidence" value="ECO:0007669"/>
    <property type="project" value="UniProtKB-ARBA"/>
</dbReference>
<keyword evidence="3" id="KW-0804">Transcription</keyword>
<comment type="caution">
    <text evidence="6">The sequence shown here is derived from an EMBL/GenBank/DDBJ whole genome shotgun (WGS) entry which is preliminary data.</text>
</comment>
<dbReference type="PANTHER" id="PTHR30055:SF226">
    <property type="entry name" value="HTH-TYPE TRANSCRIPTIONAL REGULATOR PKSA"/>
    <property type="match status" value="1"/>
</dbReference>
<feature type="DNA-binding region" description="H-T-H motif" evidence="4">
    <location>
        <begin position="41"/>
        <end position="60"/>
    </location>
</feature>
<evidence type="ECO:0000313" key="6">
    <source>
        <dbReference type="EMBL" id="MDG3493691.1"/>
    </source>
</evidence>
<dbReference type="InterPro" id="IPR009057">
    <property type="entry name" value="Homeodomain-like_sf"/>
</dbReference>
<protein>
    <submittedName>
        <fullName evidence="6">TetR/AcrR family transcriptional regulator</fullName>
    </submittedName>
</protein>
<dbReference type="GO" id="GO:0003700">
    <property type="term" value="F:DNA-binding transcription factor activity"/>
    <property type="evidence" value="ECO:0007669"/>
    <property type="project" value="TreeGrafter"/>
</dbReference>
<proteinExistence type="predicted"/>
<dbReference type="Gene3D" id="1.10.357.10">
    <property type="entry name" value="Tetracycline Repressor, domain 2"/>
    <property type="match status" value="1"/>
</dbReference>
<evidence type="ECO:0000256" key="1">
    <source>
        <dbReference type="ARBA" id="ARBA00023015"/>
    </source>
</evidence>
<dbReference type="InterPro" id="IPR050109">
    <property type="entry name" value="HTH-type_TetR-like_transc_reg"/>
</dbReference>
<feature type="domain" description="HTH tetR-type" evidence="5">
    <location>
        <begin position="18"/>
        <end position="78"/>
    </location>
</feature>
<dbReference type="InterPro" id="IPR001647">
    <property type="entry name" value="HTH_TetR"/>
</dbReference>
<accession>A0A9X4M9R4</accession>
<dbReference type="PROSITE" id="PS50977">
    <property type="entry name" value="HTH_TETR_2"/>
    <property type="match status" value="1"/>
</dbReference>
<evidence type="ECO:0000256" key="4">
    <source>
        <dbReference type="PROSITE-ProRule" id="PRU00335"/>
    </source>
</evidence>
<name>A0A9X4M9R4_9CYAN</name>
<evidence type="ECO:0000256" key="2">
    <source>
        <dbReference type="ARBA" id="ARBA00023125"/>
    </source>
</evidence>